<evidence type="ECO:0000313" key="7">
    <source>
        <dbReference type="EMBL" id="KEQ94573.1"/>
    </source>
</evidence>
<feature type="region of interest" description="Disordered" evidence="5">
    <location>
        <begin position="16"/>
        <end position="40"/>
    </location>
</feature>
<dbReference type="OMA" id="WFWTCAQ"/>
<keyword evidence="8" id="KW-1185">Reference proteome</keyword>
<feature type="region of interest" description="Disordered" evidence="5">
    <location>
        <begin position="108"/>
        <end position="153"/>
    </location>
</feature>
<organism evidence="7 8">
    <name type="scientific">Aureobasidium subglaciale (strain EXF-2481)</name>
    <name type="common">Aureobasidium pullulans var. subglaciale</name>
    <dbReference type="NCBI Taxonomy" id="1043005"/>
    <lineage>
        <taxon>Eukaryota</taxon>
        <taxon>Fungi</taxon>
        <taxon>Dikarya</taxon>
        <taxon>Ascomycota</taxon>
        <taxon>Pezizomycotina</taxon>
        <taxon>Dothideomycetes</taxon>
        <taxon>Dothideomycetidae</taxon>
        <taxon>Dothideales</taxon>
        <taxon>Saccotheciaceae</taxon>
        <taxon>Aureobasidium</taxon>
    </lineage>
</organism>
<dbReference type="GO" id="GO:0008270">
    <property type="term" value="F:zinc ion binding"/>
    <property type="evidence" value="ECO:0007669"/>
    <property type="project" value="UniProtKB-KW"/>
</dbReference>
<sequence>MASKYRRVLNSDAEMASPAVNNNNVKGGSRGRGSTFTRRPGRQKLTGLFANGIWHCDCDCDPRLPAEHFQVKKDSANKGRWFYTCQNGEGRRCGFFLWDDDAKPREAAAVLSNSRNEPRSEPHKPTSPVHHPFQTMQSSSDSNPTSSQSKGVSKRTFLDAGLEDDGHDHDSFPWSLSSHEEADLMNAPETPRKAVKFDALATPATSVNRKLPWLDTRAKSPAATSAKATPSRHFDLPQVLTPSISKLSVAQHAALTPQVTPSPLRFRNPSAHASSPRFTLTADVFAALDDTSFNLPAESTSKLRDILTRQELRIEGIIKGREITRLALKAREAKIVELQATVVSLEAERDVDHAHVKRLEWEKDMLARGQDFDTEL</sequence>
<evidence type="ECO:0000256" key="5">
    <source>
        <dbReference type="SAM" id="MobiDB-lite"/>
    </source>
</evidence>
<dbReference type="Proteomes" id="UP000030641">
    <property type="component" value="Unassembled WGS sequence"/>
</dbReference>
<dbReference type="InParanoid" id="A0A074Y9X4"/>
<dbReference type="EMBL" id="KL584761">
    <property type="protein sequence ID" value="KEQ94573.1"/>
    <property type="molecule type" value="Genomic_DNA"/>
</dbReference>
<name>A0A074Y9X4_AURSE</name>
<dbReference type="STRING" id="1043005.A0A074Y9X4"/>
<evidence type="ECO:0000313" key="8">
    <source>
        <dbReference type="Proteomes" id="UP000030641"/>
    </source>
</evidence>
<keyword evidence="2 4" id="KW-0863">Zinc-finger</keyword>
<proteinExistence type="predicted"/>
<feature type="domain" description="GRF-type" evidence="6">
    <location>
        <begin position="58"/>
        <end position="102"/>
    </location>
</feature>
<dbReference type="PROSITE" id="PS51999">
    <property type="entry name" value="ZF_GRF"/>
    <property type="match status" value="1"/>
</dbReference>
<dbReference type="HOGENOM" id="CLU_037645_1_0_1"/>
<dbReference type="InterPro" id="IPR010666">
    <property type="entry name" value="Znf_GRF"/>
</dbReference>
<evidence type="ECO:0000259" key="6">
    <source>
        <dbReference type="PROSITE" id="PS51999"/>
    </source>
</evidence>
<dbReference type="OrthoDB" id="430051at2759"/>
<dbReference type="AlphaFoldDB" id="A0A074Y9X4"/>
<reference evidence="7 8" key="1">
    <citation type="journal article" date="2014" name="BMC Genomics">
        <title>Genome sequencing of four Aureobasidium pullulans varieties: biotechnological potential, stress tolerance, and description of new species.</title>
        <authorList>
            <person name="Gostin Ar C."/>
            <person name="Ohm R.A."/>
            <person name="Kogej T."/>
            <person name="Sonjak S."/>
            <person name="Turk M."/>
            <person name="Zajc J."/>
            <person name="Zalar P."/>
            <person name="Grube M."/>
            <person name="Sun H."/>
            <person name="Han J."/>
            <person name="Sharma A."/>
            <person name="Chiniquy J."/>
            <person name="Ngan C.Y."/>
            <person name="Lipzen A."/>
            <person name="Barry K."/>
            <person name="Grigoriev I.V."/>
            <person name="Gunde-Cimerman N."/>
        </authorList>
    </citation>
    <scope>NUCLEOTIDE SEQUENCE [LARGE SCALE GENOMIC DNA]</scope>
    <source>
        <strain evidence="7 8">EXF-2481</strain>
    </source>
</reference>
<evidence type="ECO:0000256" key="4">
    <source>
        <dbReference type="PROSITE-ProRule" id="PRU01343"/>
    </source>
</evidence>
<protein>
    <recommendedName>
        <fullName evidence="6">GRF-type domain-containing protein</fullName>
    </recommendedName>
</protein>
<evidence type="ECO:0000256" key="3">
    <source>
        <dbReference type="ARBA" id="ARBA00022833"/>
    </source>
</evidence>
<dbReference type="RefSeq" id="XP_013343126.1">
    <property type="nucleotide sequence ID" value="XM_013487672.1"/>
</dbReference>
<gene>
    <name evidence="7" type="ORF">AUEXF2481DRAFT_29950</name>
</gene>
<dbReference type="GeneID" id="25364082"/>
<keyword evidence="3" id="KW-0862">Zinc</keyword>
<accession>A0A074Y9X4</accession>
<keyword evidence="1" id="KW-0479">Metal-binding</keyword>
<evidence type="ECO:0000256" key="2">
    <source>
        <dbReference type="ARBA" id="ARBA00022771"/>
    </source>
</evidence>
<feature type="compositionally biased region" description="Low complexity" evidence="5">
    <location>
        <begin position="138"/>
        <end position="149"/>
    </location>
</feature>
<dbReference type="Pfam" id="PF06839">
    <property type="entry name" value="Zn_ribbon_GRF"/>
    <property type="match status" value="1"/>
</dbReference>
<evidence type="ECO:0000256" key="1">
    <source>
        <dbReference type="ARBA" id="ARBA00022723"/>
    </source>
</evidence>